<name>A0ABD1HBY1_SALDI</name>
<dbReference type="InterPro" id="IPR002182">
    <property type="entry name" value="NB-ARC"/>
</dbReference>
<dbReference type="GO" id="GO:0006952">
    <property type="term" value="P:defense response"/>
    <property type="evidence" value="ECO:0007669"/>
    <property type="project" value="UniProtKB-KW"/>
</dbReference>
<protein>
    <recommendedName>
        <fullName evidence="6">NB-ARC domain-containing protein</fullName>
    </recommendedName>
</protein>
<dbReference type="Gene3D" id="3.80.10.10">
    <property type="entry name" value="Ribonuclease Inhibitor"/>
    <property type="match status" value="1"/>
</dbReference>
<dbReference type="Gene3D" id="3.40.50.300">
    <property type="entry name" value="P-loop containing nucleotide triphosphate hydrolases"/>
    <property type="match status" value="1"/>
</dbReference>
<comment type="caution">
    <text evidence="7">The sequence shown here is derived from an EMBL/GenBank/DDBJ whole genome shotgun (WGS) entry which is preliminary data.</text>
</comment>
<dbReference type="InterPro" id="IPR042197">
    <property type="entry name" value="Apaf_helical"/>
</dbReference>
<accession>A0ABD1HBY1</accession>
<dbReference type="Proteomes" id="UP001567538">
    <property type="component" value="Unassembled WGS sequence"/>
</dbReference>
<dbReference type="Gene3D" id="1.20.5.4130">
    <property type="match status" value="1"/>
</dbReference>
<dbReference type="SUPFAM" id="SSF52540">
    <property type="entry name" value="P-loop containing nucleoside triphosphate hydrolases"/>
    <property type="match status" value="1"/>
</dbReference>
<keyword evidence="5" id="KW-0067">ATP-binding</keyword>
<evidence type="ECO:0000256" key="3">
    <source>
        <dbReference type="ARBA" id="ARBA00022741"/>
    </source>
</evidence>
<keyword evidence="2" id="KW-0433">Leucine-rich repeat</keyword>
<comment type="similarity">
    <text evidence="1">Belongs to the disease resistance NB-LRR family.</text>
</comment>
<feature type="domain" description="NB-ARC" evidence="6">
    <location>
        <begin position="514"/>
        <end position="682"/>
    </location>
</feature>
<evidence type="ECO:0000259" key="6">
    <source>
        <dbReference type="Pfam" id="PF00931"/>
    </source>
</evidence>
<evidence type="ECO:0000313" key="8">
    <source>
        <dbReference type="Proteomes" id="UP001567538"/>
    </source>
</evidence>
<keyword evidence="8" id="KW-1185">Reference proteome</keyword>
<dbReference type="InterPro" id="IPR027417">
    <property type="entry name" value="P-loop_NTPase"/>
</dbReference>
<sequence length="830" mass="95639">MAAAYAALVSLTHVLHQILHPPPLNQIIIPRDQIESLQHKVCFLLDSLQTHSREEGIQDLEKKIAEAAYAAEDILESHVVTQIRDKYPIHRAESSALSHQYCGLNGVKGLHAMVRKLGKINYKNEIPRVIKKFQSIEKEVVRIIDKKGIEGLNSSNSHLATSSPRPPSSREEAMVGFNEQLLQVMSAITTYELNRLIIPIVGMGGIVDFYSIDEILHLINTRYVACAMDMSLRNFSLWKSISRLWNLETLVIDREVFLPPQFWQMAQLRHLKMERIILNDPPNSQMDDQSFVVLENLQTLSTVLNFRCTDQIIQRIPNLKKLRVTYGYRTNGFGTHDLCNLVHLDRLESLGIRGHEKLSGNIDFPGSLRKLTLENCFIPWEDMSMIGLLPNLEVLKLRTNAAKGQEWNPVEGEFCRLKFLLVHGCELEIWEAEHTHFPVLQHLHLRRLKLKEIPMAFAEILTLRVIDLNYCSSSLEISAEKISEERESLGYDDFQLRLNPSEISWSQENVVGFEDEADTLIRYLNEESEKLEVISITGMPGFGKTTLAWKIYQDPRIQYKFSTLIWVNVSQEFNMKKVFLTILERFTELDMSVLTEGELAQKVQFYLERQNFLLFMDDVWTAEIWKTIENSLPKSNRMGKVVITSRDEKVARQANHLREPHKLRVQDSKESWELLQLKVFGKLDECPQELDEIGSIIAKQCEGIPLAIIVIAGILVEKYPKTSDMKIQWENISASLSMYFKYDNIVENIIALSYDQLPTNLRDCFLYLVLKKCKELEEIPFVLVKSLEILEIDHVSESVVAIARKMELEKQGQLRAKSDRFKLIINPNAE</sequence>
<proteinExistence type="inferred from homology"/>
<dbReference type="InterPro" id="IPR032675">
    <property type="entry name" value="LRR_dom_sf"/>
</dbReference>
<dbReference type="PANTHER" id="PTHR15140:SF33">
    <property type="entry name" value="LATE BLIGHT RESISTANCE PROTEIN HOMOLOG R1A-3 ISOFORM X1"/>
    <property type="match status" value="1"/>
</dbReference>
<evidence type="ECO:0000256" key="2">
    <source>
        <dbReference type="ARBA" id="ARBA00022614"/>
    </source>
</evidence>
<reference evidence="7 8" key="1">
    <citation type="submission" date="2024-06" db="EMBL/GenBank/DDBJ databases">
        <title>A chromosome level genome sequence of Diviner's sage (Salvia divinorum).</title>
        <authorList>
            <person name="Ford S.A."/>
            <person name="Ro D.-K."/>
            <person name="Ness R.W."/>
            <person name="Phillips M.A."/>
        </authorList>
    </citation>
    <scope>NUCLEOTIDE SEQUENCE [LARGE SCALE GENOMIC DNA]</scope>
    <source>
        <strain evidence="7">SAF-2024a</strain>
        <tissue evidence="7">Leaf</tissue>
    </source>
</reference>
<dbReference type="Gene3D" id="1.10.8.430">
    <property type="entry name" value="Helical domain of apoptotic protease-activating factors"/>
    <property type="match status" value="1"/>
</dbReference>
<dbReference type="PANTHER" id="PTHR15140">
    <property type="entry name" value="TUBULIN-SPECIFIC CHAPERONE E"/>
    <property type="match status" value="1"/>
</dbReference>
<dbReference type="GO" id="GO:0005524">
    <property type="term" value="F:ATP binding"/>
    <property type="evidence" value="ECO:0007669"/>
    <property type="project" value="UniProtKB-KW"/>
</dbReference>
<dbReference type="EMBL" id="JBEAFC010000006">
    <property type="protein sequence ID" value="KAL1553935.1"/>
    <property type="molecule type" value="Genomic_DNA"/>
</dbReference>
<evidence type="ECO:0000313" key="7">
    <source>
        <dbReference type="EMBL" id="KAL1553935.1"/>
    </source>
</evidence>
<dbReference type="Pfam" id="PF00931">
    <property type="entry name" value="NB-ARC"/>
    <property type="match status" value="1"/>
</dbReference>
<evidence type="ECO:0000256" key="5">
    <source>
        <dbReference type="ARBA" id="ARBA00022840"/>
    </source>
</evidence>
<organism evidence="7 8">
    <name type="scientific">Salvia divinorum</name>
    <name type="common">Maria pastora</name>
    <name type="synonym">Diviner's sage</name>
    <dbReference type="NCBI Taxonomy" id="28513"/>
    <lineage>
        <taxon>Eukaryota</taxon>
        <taxon>Viridiplantae</taxon>
        <taxon>Streptophyta</taxon>
        <taxon>Embryophyta</taxon>
        <taxon>Tracheophyta</taxon>
        <taxon>Spermatophyta</taxon>
        <taxon>Magnoliopsida</taxon>
        <taxon>eudicotyledons</taxon>
        <taxon>Gunneridae</taxon>
        <taxon>Pentapetalae</taxon>
        <taxon>asterids</taxon>
        <taxon>lamiids</taxon>
        <taxon>Lamiales</taxon>
        <taxon>Lamiaceae</taxon>
        <taxon>Nepetoideae</taxon>
        <taxon>Mentheae</taxon>
        <taxon>Salviinae</taxon>
        <taxon>Salvia</taxon>
        <taxon>Salvia subgen. Calosphace</taxon>
    </lineage>
</organism>
<dbReference type="FunFam" id="3.40.50.300:FF:001091">
    <property type="entry name" value="Probable disease resistance protein At1g61300"/>
    <property type="match status" value="1"/>
</dbReference>
<evidence type="ECO:0000256" key="1">
    <source>
        <dbReference type="ARBA" id="ARBA00008894"/>
    </source>
</evidence>
<keyword evidence="3" id="KW-0547">Nucleotide-binding</keyword>
<dbReference type="PRINTS" id="PR00364">
    <property type="entry name" value="DISEASERSIST"/>
</dbReference>
<dbReference type="SUPFAM" id="SSF52058">
    <property type="entry name" value="L domain-like"/>
    <property type="match status" value="1"/>
</dbReference>
<evidence type="ECO:0000256" key="4">
    <source>
        <dbReference type="ARBA" id="ARBA00022821"/>
    </source>
</evidence>
<dbReference type="AlphaFoldDB" id="A0ABD1HBY1"/>
<gene>
    <name evidence="7" type="ORF">AAHA92_14550</name>
</gene>
<keyword evidence="4" id="KW-0611">Plant defense</keyword>